<organism evidence="2">
    <name type="scientific">freshwater metagenome</name>
    <dbReference type="NCBI Taxonomy" id="449393"/>
    <lineage>
        <taxon>unclassified sequences</taxon>
        <taxon>metagenomes</taxon>
        <taxon>ecological metagenomes</taxon>
    </lineage>
</organism>
<name>A0A6J6ZGD8_9ZZZZ</name>
<dbReference type="EMBL" id="CAFABK010000002">
    <property type="protein sequence ID" value="CAB4819714.1"/>
    <property type="molecule type" value="Genomic_DNA"/>
</dbReference>
<dbReference type="SUPFAM" id="SSF51556">
    <property type="entry name" value="Metallo-dependent hydrolases"/>
    <property type="match status" value="1"/>
</dbReference>
<evidence type="ECO:0000259" key="1">
    <source>
        <dbReference type="Pfam" id="PF04909"/>
    </source>
</evidence>
<dbReference type="AlphaFoldDB" id="A0A6J6ZGD8"/>
<dbReference type="Pfam" id="PF04909">
    <property type="entry name" value="Amidohydro_2"/>
    <property type="match status" value="1"/>
</dbReference>
<dbReference type="PANTHER" id="PTHR42889">
    <property type="entry name" value="BLR3681 PROTEIN"/>
    <property type="match status" value="1"/>
</dbReference>
<dbReference type="InterPro" id="IPR032466">
    <property type="entry name" value="Metal_Hydrolase"/>
</dbReference>
<reference evidence="2" key="1">
    <citation type="submission" date="2020-05" db="EMBL/GenBank/DDBJ databases">
        <authorList>
            <person name="Chiriac C."/>
            <person name="Salcher M."/>
            <person name="Ghai R."/>
            <person name="Kavagutti S V."/>
        </authorList>
    </citation>
    <scope>NUCLEOTIDE SEQUENCE</scope>
</reference>
<dbReference type="Gene3D" id="3.20.20.140">
    <property type="entry name" value="Metal-dependent hydrolases"/>
    <property type="match status" value="1"/>
</dbReference>
<dbReference type="GO" id="GO:0016787">
    <property type="term" value="F:hydrolase activity"/>
    <property type="evidence" value="ECO:0007669"/>
    <property type="project" value="InterPro"/>
</dbReference>
<gene>
    <name evidence="2" type="ORF">UFOPK3204_00074</name>
</gene>
<feature type="domain" description="Amidohydrolase-related" evidence="1">
    <location>
        <begin position="102"/>
        <end position="329"/>
    </location>
</feature>
<evidence type="ECO:0000313" key="2">
    <source>
        <dbReference type="EMBL" id="CAB4819714.1"/>
    </source>
</evidence>
<dbReference type="PANTHER" id="PTHR42889:SF1">
    <property type="entry name" value="BLR3681 PROTEIN"/>
    <property type="match status" value="1"/>
</dbReference>
<accession>A0A6J6ZGD8</accession>
<protein>
    <submittedName>
        <fullName evidence="2">Unannotated protein</fullName>
    </submittedName>
</protein>
<dbReference type="InterPro" id="IPR006680">
    <property type="entry name" value="Amidohydro-rel"/>
</dbReference>
<proteinExistence type="predicted"/>
<sequence>MLGGHFVIDAVVHAFNLDEANFANVPHATAIRDVIYTVNNQTVPPGYGLPREAVFHDWSMDDTVGMLFNESDTDVAIYHATPIMAFKDGLSSAEKGADAIGRWPNRIIGAYASVDPMSASGGVEELDRQLDMFTPMGLKLYPNGWPGAEAVGWRMDDHKVAFPLFEAAAERGITHFAIHKSLPLGPVPTGNFFRPGDLEGAADHFPDLTFEIVHGGAAFVEETAWLIARFGNIWINLETLPTFLVTRPTVFAKLILGMMHVGGEAMLERMLWATGAMQGHPRLQLEAFSGFVFPEHLLEEYGLFGPLPQLTDMHRGMILGENAARLYGLDIDSLSRNIDSDEFSRDAGVPVASPYSTTSVANRVLQDA</sequence>